<sequence>MSAQAHKSAGAQEVNGYHPGHGSPFRLCHRTSNGRTEAPVEPKKPLTQSSVRSSAGGPASFLQSTQVPQNRHGYLGLHRTAVPESEGATATDGLDAQRSRDESARRNINSSPEKNASAVAKPVCTTLWLGAFHSFGDISPAARSPTGARPPPEHPVIEPRIDPWSTLWASVKITAVLHAGLGILDRSSTPCLHRDRWFQRLERTHARVCTRSKKEDVGSESYRCECIGECWSVIKQITTSEKATGATDYHISAAGSWTDGKRDKSYQNRILATRARTLRPSKRAMAGLDCHWSSGVYGAGFLQVIVWSDAYNEYLQQLPSYLQCGYMCFIFVVAQESGLVRTGLNESVWDHYFALDVVIRRASIQEVATGPKRRVAVTVATRDNDDLEETQTCSWGKESANTATNKKNKRIRLTTRERQEQLEL</sequence>
<evidence type="ECO:0000313" key="1">
    <source>
        <dbReference type="EMBL" id="KAH7931175.1"/>
    </source>
</evidence>
<dbReference type="Proteomes" id="UP000790709">
    <property type="component" value="Unassembled WGS sequence"/>
</dbReference>
<organism evidence="1 2">
    <name type="scientific">Leucogyrophana mollusca</name>
    <dbReference type="NCBI Taxonomy" id="85980"/>
    <lineage>
        <taxon>Eukaryota</taxon>
        <taxon>Fungi</taxon>
        <taxon>Dikarya</taxon>
        <taxon>Basidiomycota</taxon>
        <taxon>Agaricomycotina</taxon>
        <taxon>Agaricomycetes</taxon>
        <taxon>Agaricomycetidae</taxon>
        <taxon>Boletales</taxon>
        <taxon>Boletales incertae sedis</taxon>
        <taxon>Leucogyrophana</taxon>
    </lineage>
</organism>
<evidence type="ECO:0000313" key="2">
    <source>
        <dbReference type="Proteomes" id="UP000790709"/>
    </source>
</evidence>
<proteinExistence type="predicted"/>
<protein>
    <submittedName>
        <fullName evidence="1">Uncharacterized protein</fullName>
    </submittedName>
</protein>
<keyword evidence="2" id="KW-1185">Reference proteome</keyword>
<reference evidence="1" key="1">
    <citation type="journal article" date="2021" name="New Phytol.">
        <title>Evolutionary innovations through gain and loss of genes in the ectomycorrhizal Boletales.</title>
        <authorList>
            <person name="Wu G."/>
            <person name="Miyauchi S."/>
            <person name="Morin E."/>
            <person name="Kuo A."/>
            <person name="Drula E."/>
            <person name="Varga T."/>
            <person name="Kohler A."/>
            <person name="Feng B."/>
            <person name="Cao Y."/>
            <person name="Lipzen A."/>
            <person name="Daum C."/>
            <person name="Hundley H."/>
            <person name="Pangilinan J."/>
            <person name="Johnson J."/>
            <person name="Barry K."/>
            <person name="LaButti K."/>
            <person name="Ng V."/>
            <person name="Ahrendt S."/>
            <person name="Min B."/>
            <person name="Choi I.G."/>
            <person name="Park H."/>
            <person name="Plett J.M."/>
            <person name="Magnuson J."/>
            <person name="Spatafora J.W."/>
            <person name="Nagy L.G."/>
            <person name="Henrissat B."/>
            <person name="Grigoriev I.V."/>
            <person name="Yang Z.L."/>
            <person name="Xu J."/>
            <person name="Martin F.M."/>
        </authorList>
    </citation>
    <scope>NUCLEOTIDE SEQUENCE</scope>
    <source>
        <strain evidence="1">KUC20120723A-06</strain>
    </source>
</reference>
<gene>
    <name evidence="1" type="ORF">BV22DRAFT_1115576</name>
</gene>
<name>A0ACB8C0X7_9AGAM</name>
<accession>A0ACB8C0X7</accession>
<comment type="caution">
    <text evidence="1">The sequence shown here is derived from an EMBL/GenBank/DDBJ whole genome shotgun (WGS) entry which is preliminary data.</text>
</comment>
<dbReference type="EMBL" id="MU266327">
    <property type="protein sequence ID" value="KAH7931175.1"/>
    <property type="molecule type" value="Genomic_DNA"/>
</dbReference>